<reference evidence="2" key="1">
    <citation type="journal article" date="2022" name="bioRxiv">
        <title>Sequencing and chromosome-scale assembly of the giantPleurodeles waltlgenome.</title>
        <authorList>
            <person name="Brown T."/>
            <person name="Elewa A."/>
            <person name="Iarovenko S."/>
            <person name="Subramanian E."/>
            <person name="Araus A.J."/>
            <person name="Petzold A."/>
            <person name="Susuki M."/>
            <person name="Suzuki K.-i.T."/>
            <person name="Hayashi T."/>
            <person name="Toyoda A."/>
            <person name="Oliveira C."/>
            <person name="Osipova E."/>
            <person name="Leigh N.D."/>
            <person name="Simon A."/>
            <person name="Yun M.H."/>
        </authorList>
    </citation>
    <scope>NUCLEOTIDE SEQUENCE</scope>
    <source>
        <strain evidence="2">20211129_DDA</strain>
        <tissue evidence="2">Liver</tissue>
    </source>
</reference>
<evidence type="ECO:0000313" key="3">
    <source>
        <dbReference type="Proteomes" id="UP001066276"/>
    </source>
</evidence>
<dbReference type="EMBL" id="JANPWB010000011">
    <property type="protein sequence ID" value="KAJ1126742.1"/>
    <property type="molecule type" value="Genomic_DNA"/>
</dbReference>
<accession>A0AAV7PHA9</accession>
<name>A0AAV7PHA9_PLEWA</name>
<feature type="region of interest" description="Disordered" evidence="1">
    <location>
        <begin position="1"/>
        <end position="33"/>
    </location>
</feature>
<proteinExistence type="predicted"/>
<dbReference type="Proteomes" id="UP001066276">
    <property type="component" value="Chromosome 7"/>
</dbReference>
<sequence length="82" mass="8243">MYPSFLPLTSPETPSAAAHLGRRRAGVPGPASAVSGELRLSPAGLNASSSTGLSSGALPTTVAYCGLEAGDSRRFLPERSAS</sequence>
<evidence type="ECO:0000313" key="2">
    <source>
        <dbReference type="EMBL" id="KAJ1126742.1"/>
    </source>
</evidence>
<keyword evidence="3" id="KW-1185">Reference proteome</keyword>
<protein>
    <submittedName>
        <fullName evidence="2">Uncharacterized protein</fullName>
    </submittedName>
</protein>
<gene>
    <name evidence="2" type="ORF">NDU88_005148</name>
</gene>
<dbReference type="AlphaFoldDB" id="A0AAV7PHA9"/>
<evidence type="ECO:0000256" key="1">
    <source>
        <dbReference type="SAM" id="MobiDB-lite"/>
    </source>
</evidence>
<organism evidence="2 3">
    <name type="scientific">Pleurodeles waltl</name>
    <name type="common">Iberian ribbed newt</name>
    <dbReference type="NCBI Taxonomy" id="8319"/>
    <lineage>
        <taxon>Eukaryota</taxon>
        <taxon>Metazoa</taxon>
        <taxon>Chordata</taxon>
        <taxon>Craniata</taxon>
        <taxon>Vertebrata</taxon>
        <taxon>Euteleostomi</taxon>
        <taxon>Amphibia</taxon>
        <taxon>Batrachia</taxon>
        <taxon>Caudata</taxon>
        <taxon>Salamandroidea</taxon>
        <taxon>Salamandridae</taxon>
        <taxon>Pleurodelinae</taxon>
        <taxon>Pleurodeles</taxon>
    </lineage>
</organism>
<comment type="caution">
    <text evidence="2">The sequence shown here is derived from an EMBL/GenBank/DDBJ whole genome shotgun (WGS) entry which is preliminary data.</text>
</comment>